<dbReference type="SUPFAM" id="SSF51905">
    <property type="entry name" value="FAD/NAD(P)-binding domain"/>
    <property type="match status" value="1"/>
</dbReference>
<dbReference type="PANTHER" id="PTHR22912:SF217">
    <property type="entry name" value="DIHYDROLIPOYL DEHYDROGENASE"/>
    <property type="match status" value="1"/>
</dbReference>
<feature type="non-terminal residue" evidence="10">
    <location>
        <position position="161"/>
    </location>
</feature>
<keyword evidence="8" id="KW-0676">Redox-active center</keyword>
<name>A0A9D1K8M5_9FIRM</name>
<evidence type="ECO:0000256" key="3">
    <source>
        <dbReference type="ARBA" id="ARBA00022630"/>
    </source>
</evidence>
<sequence>MAKEIVMPKLGLTMTEGTIESWYKKEGEAVQEGEKLFSVSTDKLTNDVEATASGVLLRVLVAAGGTVPCLTPVAVIGARGESVTPVPAAAGHPAEAEPGSSEGGGVLVIGGGPGGYVAAIRAAQLGAKVTLIECAEIGGTCLNRGCMPTKALLHSSEVYEL</sequence>
<dbReference type="InterPro" id="IPR023753">
    <property type="entry name" value="FAD/NAD-binding_dom"/>
</dbReference>
<dbReference type="AlphaFoldDB" id="A0A9D1K8M5"/>
<dbReference type="EMBL" id="DVJS01000146">
    <property type="protein sequence ID" value="HIS97509.1"/>
    <property type="molecule type" value="Genomic_DNA"/>
</dbReference>
<reference evidence="10" key="2">
    <citation type="journal article" date="2021" name="PeerJ">
        <title>Extensive microbial diversity within the chicken gut microbiome revealed by metagenomics and culture.</title>
        <authorList>
            <person name="Gilroy R."/>
            <person name="Ravi A."/>
            <person name="Getino M."/>
            <person name="Pursley I."/>
            <person name="Horton D.L."/>
            <person name="Alikhan N.F."/>
            <person name="Baker D."/>
            <person name="Gharbi K."/>
            <person name="Hall N."/>
            <person name="Watson M."/>
            <person name="Adriaenssens E.M."/>
            <person name="Foster-Nyarko E."/>
            <person name="Jarju S."/>
            <person name="Secka A."/>
            <person name="Antonio M."/>
            <person name="Oren A."/>
            <person name="Chaudhuri R.R."/>
            <person name="La Ragione R."/>
            <person name="Hildebrand F."/>
            <person name="Pallen M.J."/>
        </authorList>
    </citation>
    <scope>NUCLEOTIDE SEQUENCE</scope>
    <source>
        <strain evidence="10">ChiHecec3B27-6122</strain>
    </source>
</reference>
<dbReference type="SUPFAM" id="SSF51230">
    <property type="entry name" value="Single hybrid motif"/>
    <property type="match status" value="1"/>
</dbReference>
<dbReference type="GO" id="GO:0006103">
    <property type="term" value="P:2-oxoglutarate metabolic process"/>
    <property type="evidence" value="ECO:0007669"/>
    <property type="project" value="TreeGrafter"/>
</dbReference>
<dbReference type="GO" id="GO:0050660">
    <property type="term" value="F:flavin adenine dinucleotide binding"/>
    <property type="evidence" value="ECO:0007669"/>
    <property type="project" value="TreeGrafter"/>
</dbReference>
<keyword evidence="6" id="KW-0520">NAD</keyword>
<evidence type="ECO:0000256" key="5">
    <source>
        <dbReference type="ARBA" id="ARBA00023002"/>
    </source>
</evidence>
<evidence type="ECO:0000313" key="10">
    <source>
        <dbReference type="EMBL" id="HIS97509.1"/>
    </source>
</evidence>
<comment type="similarity">
    <text evidence="2">Belongs to the class-I pyridine nucleotide-disulfide oxidoreductase family.</text>
</comment>
<keyword evidence="7" id="KW-1015">Disulfide bond</keyword>
<protein>
    <submittedName>
        <fullName evidence="10">FAD-dependent oxidoreductase</fullName>
    </submittedName>
</protein>
<dbReference type="Pfam" id="PF00364">
    <property type="entry name" value="Biotin_lipoyl"/>
    <property type="match status" value="1"/>
</dbReference>
<dbReference type="InterPro" id="IPR036188">
    <property type="entry name" value="FAD/NAD-bd_sf"/>
</dbReference>
<comment type="cofactor">
    <cofactor evidence="1">
        <name>FAD</name>
        <dbReference type="ChEBI" id="CHEBI:57692"/>
    </cofactor>
</comment>
<evidence type="ECO:0000256" key="1">
    <source>
        <dbReference type="ARBA" id="ARBA00001974"/>
    </source>
</evidence>
<dbReference type="PROSITE" id="PS00076">
    <property type="entry name" value="PYRIDINE_REDOX_1"/>
    <property type="match status" value="1"/>
</dbReference>
<evidence type="ECO:0000256" key="7">
    <source>
        <dbReference type="ARBA" id="ARBA00023157"/>
    </source>
</evidence>
<evidence type="ECO:0000256" key="6">
    <source>
        <dbReference type="ARBA" id="ARBA00023027"/>
    </source>
</evidence>
<dbReference type="PROSITE" id="PS50968">
    <property type="entry name" value="BIOTINYL_LIPOYL"/>
    <property type="match status" value="1"/>
</dbReference>
<dbReference type="PRINTS" id="PR00411">
    <property type="entry name" value="PNDRDTASEI"/>
</dbReference>
<comment type="caution">
    <text evidence="10">The sequence shown here is derived from an EMBL/GenBank/DDBJ whole genome shotgun (WGS) entry which is preliminary data.</text>
</comment>
<accession>A0A9D1K8M5</accession>
<keyword evidence="3" id="KW-0285">Flavoprotein</keyword>
<dbReference type="InterPro" id="IPR050151">
    <property type="entry name" value="Class-I_Pyr_Nuc-Dis_Oxidored"/>
</dbReference>
<dbReference type="InterPro" id="IPR011053">
    <property type="entry name" value="Single_hybrid_motif"/>
</dbReference>
<dbReference type="InterPro" id="IPR012999">
    <property type="entry name" value="Pyr_OxRdtase_I_AS"/>
</dbReference>
<keyword evidence="4" id="KW-0274">FAD</keyword>
<dbReference type="Proteomes" id="UP000886876">
    <property type="component" value="Unassembled WGS sequence"/>
</dbReference>
<dbReference type="Gene3D" id="3.50.50.60">
    <property type="entry name" value="FAD/NAD(P)-binding domain"/>
    <property type="match status" value="1"/>
</dbReference>
<dbReference type="InterPro" id="IPR000089">
    <property type="entry name" value="Biotin_lipoyl"/>
</dbReference>
<dbReference type="Gene3D" id="2.40.50.100">
    <property type="match status" value="1"/>
</dbReference>
<reference evidence="10" key="1">
    <citation type="submission" date="2020-10" db="EMBL/GenBank/DDBJ databases">
        <authorList>
            <person name="Gilroy R."/>
        </authorList>
    </citation>
    <scope>NUCLEOTIDE SEQUENCE</scope>
    <source>
        <strain evidence="10">ChiHecec3B27-6122</strain>
    </source>
</reference>
<evidence type="ECO:0000313" key="11">
    <source>
        <dbReference type="Proteomes" id="UP000886876"/>
    </source>
</evidence>
<dbReference type="CDD" id="cd06849">
    <property type="entry name" value="lipoyl_domain"/>
    <property type="match status" value="1"/>
</dbReference>
<dbReference type="Pfam" id="PF07992">
    <property type="entry name" value="Pyr_redox_2"/>
    <property type="match status" value="1"/>
</dbReference>
<evidence type="ECO:0000256" key="4">
    <source>
        <dbReference type="ARBA" id="ARBA00022827"/>
    </source>
</evidence>
<keyword evidence="5" id="KW-0560">Oxidoreductase</keyword>
<gene>
    <name evidence="10" type="ORF">IAD42_05985</name>
</gene>
<dbReference type="GO" id="GO:0004148">
    <property type="term" value="F:dihydrolipoyl dehydrogenase (NADH) activity"/>
    <property type="evidence" value="ECO:0007669"/>
    <property type="project" value="TreeGrafter"/>
</dbReference>
<proteinExistence type="inferred from homology"/>
<feature type="domain" description="Lipoyl-binding" evidence="9">
    <location>
        <begin position="2"/>
        <end position="77"/>
    </location>
</feature>
<organism evidence="10 11">
    <name type="scientific">Candidatus Scatomorpha pullistercoris</name>
    <dbReference type="NCBI Taxonomy" id="2840929"/>
    <lineage>
        <taxon>Bacteria</taxon>
        <taxon>Bacillati</taxon>
        <taxon>Bacillota</taxon>
        <taxon>Clostridia</taxon>
        <taxon>Eubacteriales</taxon>
        <taxon>Candidatus Scatomorpha</taxon>
    </lineage>
</organism>
<evidence type="ECO:0000256" key="8">
    <source>
        <dbReference type="ARBA" id="ARBA00023284"/>
    </source>
</evidence>
<evidence type="ECO:0000256" key="2">
    <source>
        <dbReference type="ARBA" id="ARBA00007532"/>
    </source>
</evidence>
<dbReference type="PANTHER" id="PTHR22912">
    <property type="entry name" value="DISULFIDE OXIDOREDUCTASE"/>
    <property type="match status" value="1"/>
</dbReference>
<evidence type="ECO:0000259" key="9">
    <source>
        <dbReference type="PROSITE" id="PS50968"/>
    </source>
</evidence>